<protein>
    <recommendedName>
        <fullName evidence="8">Rhodopsin domain-containing protein</fullName>
    </recommendedName>
</protein>
<keyword evidence="10" id="KW-1185">Reference proteome</keyword>
<dbReference type="InterPro" id="IPR049326">
    <property type="entry name" value="Rhodopsin_dom_fungi"/>
</dbReference>
<evidence type="ECO:0000256" key="4">
    <source>
        <dbReference type="ARBA" id="ARBA00023136"/>
    </source>
</evidence>
<dbReference type="Pfam" id="PF20684">
    <property type="entry name" value="Fung_rhodopsin"/>
    <property type="match status" value="1"/>
</dbReference>
<keyword evidence="2 7" id="KW-0812">Transmembrane</keyword>
<dbReference type="InterPro" id="IPR052337">
    <property type="entry name" value="SAT4-like"/>
</dbReference>
<feature type="region of interest" description="Disordered" evidence="6">
    <location>
        <begin position="328"/>
        <end position="350"/>
    </location>
</feature>
<keyword evidence="3 7" id="KW-1133">Transmembrane helix</keyword>
<evidence type="ECO:0000256" key="6">
    <source>
        <dbReference type="SAM" id="MobiDB-lite"/>
    </source>
</evidence>
<dbReference type="PANTHER" id="PTHR33048">
    <property type="entry name" value="PTH11-LIKE INTEGRAL MEMBRANE PROTEIN (AFU_ORTHOLOGUE AFUA_5G11245)"/>
    <property type="match status" value="1"/>
</dbReference>
<organism evidence="9 10">
    <name type="scientific">Talaromyces stipitatus (strain ATCC 10500 / CBS 375.48 / QM 6759 / NRRL 1006)</name>
    <name type="common">Penicillium stipitatum</name>
    <dbReference type="NCBI Taxonomy" id="441959"/>
    <lineage>
        <taxon>Eukaryota</taxon>
        <taxon>Fungi</taxon>
        <taxon>Dikarya</taxon>
        <taxon>Ascomycota</taxon>
        <taxon>Pezizomycotina</taxon>
        <taxon>Eurotiomycetes</taxon>
        <taxon>Eurotiomycetidae</taxon>
        <taxon>Eurotiales</taxon>
        <taxon>Trichocomaceae</taxon>
        <taxon>Talaromyces</taxon>
        <taxon>Talaromyces sect. Talaromyces</taxon>
    </lineage>
</organism>
<reference evidence="10" key="1">
    <citation type="journal article" date="2015" name="Genome Announc.">
        <title>Genome sequence of the AIDS-associated pathogen Penicillium marneffei (ATCC18224) and its near taxonomic relative Talaromyces stipitatus (ATCC10500).</title>
        <authorList>
            <person name="Nierman W.C."/>
            <person name="Fedorova-Abrams N.D."/>
            <person name="Andrianopoulos A."/>
        </authorList>
    </citation>
    <scope>NUCLEOTIDE SEQUENCE [LARGE SCALE GENOMIC DNA]</scope>
    <source>
        <strain evidence="10">ATCC 10500 / CBS 375.48 / QM 6759 / NRRL 1006</strain>
    </source>
</reference>
<dbReference type="EMBL" id="EQ962655">
    <property type="protein sequence ID" value="EED17437.1"/>
    <property type="molecule type" value="Genomic_DNA"/>
</dbReference>
<dbReference type="eggNOG" id="ENOG502RZDV">
    <property type="taxonomic scope" value="Eukaryota"/>
</dbReference>
<dbReference type="AlphaFoldDB" id="B8MAL3"/>
<dbReference type="PANTHER" id="PTHR33048:SF47">
    <property type="entry name" value="INTEGRAL MEMBRANE PROTEIN-RELATED"/>
    <property type="match status" value="1"/>
</dbReference>
<dbReference type="OrthoDB" id="5283415at2759"/>
<feature type="transmembrane region" description="Helical" evidence="7">
    <location>
        <begin position="96"/>
        <end position="117"/>
    </location>
</feature>
<evidence type="ECO:0000259" key="8">
    <source>
        <dbReference type="Pfam" id="PF20684"/>
    </source>
</evidence>
<evidence type="ECO:0000256" key="3">
    <source>
        <dbReference type="ARBA" id="ARBA00022989"/>
    </source>
</evidence>
<proteinExistence type="inferred from homology"/>
<feature type="transmembrane region" description="Helical" evidence="7">
    <location>
        <begin position="36"/>
        <end position="57"/>
    </location>
</feature>
<sequence>MSTVPSNIEAAQAAGRIPAGLSLNYLAESRDRSAKIAILFVGCLTIVVVVARCYARVFLVKSFGLDDALAAFTVVGLLFTPSDNGTGILILLRSQLLYIAILALCIILIDLGSGRHIEYIQYILSLPQVNRTEVLDFVMHLLYTTALFVCRLSGLAFYQRLASHHSKISVAIKVATGFLIIAYLAQIFLLIFHCVPVTGLWPYVWQPELNEYTCITWGEVYSVNSALSLTCDLIMLVIPFMLIYLLHVSRKRRFQLSLILFPGVIVLAISSVRIYLVVVGQWATDGSWAYNPMLAIETSEIGGTLIALSIPALKPLFGSWFGHVKSSTSGPTPKSSRPEHSGYSHNISRDLKMGQNGNTGSIELNSYHVNIAAGRKHAASTPTISVKDALENDGSSDDLLLDGDVPDRAHSAFSSRIHVSQETTVSAAKASDFA</sequence>
<feature type="compositionally biased region" description="Basic and acidic residues" evidence="6">
    <location>
        <begin position="336"/>
        <end position="350"/>
    </location>
</feature>
<dbReference type="Proteomes" id="UP000001745">
    <property type="component" value="Unassembled WGS sequence"/>
</dbReference>
<feature type="transmembrane region" description="Helical" evidence="7">
    <location>
        <begin position="170"/>
        <end position="192"/>
    </location>
</feature>
<dbReference type="RefSeq" id="XP_002481429.1">
    <property type="nucleotide sequence ID" value="XM_002481384.1"/>
</dbReference>
<evidence type="ECO:0000256" key="2">
    <source>
        <dbReference type="ARBA" id="ARBA00022692"/>
    </source>
</evidence>
<dbReference type="OMA" id="GRHFAYI"/>
<evidence type="ECO:0000256" key="1">
    <source>
        <dbReference type="ARBA" id="ARBA00004141"/>
    </source>
</evidence>
<dbReference type="HOGENOM" id="CLU_028200_7_1_1"/>
<dbReference type="InParanoid" id="B8MAL3"/>
<evidence type="ECO:0000313" key="9">
    <source>
        <dbReference type="EMBL" id="EED17437.1"/>
    </source>
</evidence>
<dbReference type="GO" id="GO:0016020">
    <property type="term" value="C:membrane"/>
    <property type="evidence" value="ECO:0007669"/>
    <property type="project" value="UniProtKB-SubCell"/>
</dbReference>
<gene>
    <name evidence="9" type="ORF">TSTA_112690</name>
</gene>
<evidence type="ECO:0000313" key="10">
    <source>
        <dbReference type="Proteomes" id="UP000001745"/>
    </source>
</evidence>
<comment type="subcellular location">
    <subcellularLocation>
        <location evidence="1">Membrane</location>
        <topology evidence="1">Multi-pass membrane protein</topology>
    </subcellularLocation>
</comment>
<dbReference type="VEuPathDB" id="FungiDB:TSTA_112690"/>
<keyword evidence="4 7" id="KW-0472">Membrane</keyword>
<feature type="domain" description="Rhodopsin" evidence="8">
    <location>
        <begin position="51"/>
        <end position="317"/>
    </location>
</feature>
<feature type="transmembrane region" description="Helical" evidence="7">
    <location>
        <begin position="258"/>
        <end position="283"/>
    </location>
</feature>
<feature type="transmembrane region" description="Helical" evidence="7">
    <location>
        <begin position="69"/>
        <end position="91"/>
    </location>
</feature>
<name>B8MAL3_TALSN</name>
<dbReference type="GeneID" id="8105734"/>
<evidence type="ECO:0000256" key="7">
    <source>
        <dbReference type="SAM" id="Phobius"/>
    </source>
</evidence>
<accession>B8MAL3</accession>
<comment type="similarity">
    <text evidence="5">Belongs to the SAT4 family.</text>
</comment>
<feature type="transmembrane region" description="Helical" evidence="7">
    <location>
        <begin position="137"/>
        <end position="158"/>
    </location>
</feature>
<dbReference type="PhylomeDB" id="B8MAL3"/>
<evidence type="ECO:0000256" key="5">
    <source>
        <dbReference type="ARBA" id="ARBA00038359"/>
    </source>
</evidence>
<feature type="transmembrane region" description="Helical" evidence="7">
    <location>
        <begin position="226"/>
        <end position="246"/>
    </location>
</feature>